<protein>
    <recommendedName>
        <fullName evidence="1">MvaI/BcnI restriction endonuclease domain-containing protein</fullName>
    </recommendedName>
</protein>
<evidence type="ECO:0000259" key="1">
    <source>
        <dbReference type="Pfam" id="PF15515"/>
    </source>
</evidence>
<gene>
    <name evidence="2" type="ORF">C6Y40_02415</name>
</gene>
<feature type="domain" description="MvaI/BcnI restriction endonuclease" evidence="1">
    <location>
        <begin position="184"/>
        <end position="422"/>
    </location>
</feature>
<organism evidence="2 3">
    <name type="scientific">Alteromonas alba</name>
    <dbReference type="NCBI Taxonomy" id="2079529"/>
    <lineage>
        <taxon>Bacteria</taxon>
        <taxon>Pseudomonadati</taxon>
        <taxon>Pseudomonadota</taxon>
        <taxon>Gammaproteobacteria</taxon>
        <taxon>Alteromonadales</taxon>
        <taxon>Alteromonadaceae</taxon>
        <taxon>Alteromonas/Salinimonas group</taxon>
        <taxon>Alteromonas</taxon>
    </lineage>
</organism>
<proteinExistence type="predicted"/>
<sequence>MDLQRITSELKRHGAKQIVFKPLANNDNTKQQVYFGGSFDALQLLPSGEIYSAGMSKKGPIFKAPLDFHWLSPDGEIEKAPGAQLILYPKYPEIRFSGFLKKCKFSPSKLMQAPTKEEREARQNKHRILFLGLADERVIGYVTHWDEEVSLTVNAMVEANEYPAIATVFYDLDDNAVDTKSDLLNKLKNIYEMGMVPSQRIKNGEIIPYVAQNGAGFTLESLFGISPNGVAEPDFKDWELKAHSGSVVTLMTPEPNLGLYTQSLEEFLRNYGWSNKPDRLDFASIHKNNLLNKRTKLLLMMEGYDPDRQEITDPDGGLLLVDESGNVAAGWTFSKILEHWKKKHSRTCFVTYSKHDNNGIFFQFGPSVRLAEGAGIKNYLHSLFIQAVYYDPGINMKFIDGKWKPKKRNQFRIKWKDIEALYEIVVDLSIDDLQ</sequence>
<evidence type="ECO:0000313" key="2">
    <source>
        <dbReference type="EMBL" id="PRO75190.1"/>
    </source>
</evidence>
<comment type="caution">
    <text evidence="2">The sequence shown here is derived from an EMBL/GenBank/DDBJ whole genome shotgun (WGS) entry which is preliminary data.</text>
</comment>
<evidence type="ECO:0000313" key="3">
    <source>
        <dbReference type="Proteomes" id="UP000238949"/>
    </source>
</evidence>
<reference evidence="3" key="1">
    <citation type="journal article" date="2020" name="Int. J. Syst. Evol. Microbiol.">
        <title>Alteromonas alba sp. nov., a marine bacterium isolated from the seawater of the West Pacific Ocean.</title>
        <authorList>
            <person name="Sun C."/>
            <person name="Wu Y.-H."/>
            <person name="Xamxidin M."/>
            <person name="Cheng H."/>
            <person name="Xu X.-W."/>
        </authorList>
    </citation>
    <scope>NUCLEOTIDE SEQUENCE [LARGE SCALE GENOMIC DNA]</scope>
    <source>
        <strain evidence="3">190</strain>
    </source>
</reference>
<name>A0A2S9VFF3_9ALTE</name>
<dbReference type="OrthoDB" id="9204522at2"/>
<dbReference type="InterPro" id="IPR043004">
    <property type="entry name" value="MvaI_BcnI_cat"/>
</dbReference>
<dbReference type="Gene3D" id="3.40.210.20">
    <property type="entry name" value="MvaI/BcnI restriction endonuclease, catalytic domain"/>
    <property type="match status" value="1"/>
</dbReference>
<keyword evidence="3" id="KW-1185">Reference proteome</keyword>
<dbReference type="EMBL" id="PVNP01000014">
    <property type="protein sequence ID" value="PRO75190.1"/>
    <property type="molecule type" value="Genomic_DNA"/>
</dbReference>
<accession>A0A2S9VFF3</accession>
<dbReference type="InterPro" id="IPR029127">
    <property type="entry name" value="MvaI_BcnI"/>
</dbReference>
<dbReference type="Proteomes" id="UP000238949">
    <property type="component" value="Unassembled WGS sequence"/>
</dbReference>
<dbReference type="RefSeq" id="WP_105933174.1">
    <property type="nucleotide sequence ID" value="NZ_PVNP01000014.1"/>
</dbReference>
<dbReference type="AlphaFoldDB" id="A0A2S9VFF3"/>
<dbReference type="Pfam" id="PF15515">
    <property type="entry name" value="MvaI_BcnI"/>
    <property type="match status" value="1"/>
</dbReference>